<keyword evidence="3" id="KW-1185">Reference proteome</keyword>
<proteinExistence type="predicted"/>
<reference evidence="2" key="1">
    <citation type="submission" date="2020-08" db="EMBL/GenBank/DDBJ databases">
        <title>Multicomponent nature underlies the extraordinary mechanical properties of spider dragline silk.</title>
        <authorList>
            <person name="Kono N."/>
            <person name="Nakamura H."/>
            <person name="Mori M."/>
            <person name="Yoshida Y."/>
            <person name="Ohtoshi R."/>
            <person name="Malay A.D."/>
            <person name="Moran D.A.P."/>
            <person name="Tomita M."/>
            <person name="Numata K."/>
            <person name="Arakawa K."/>
        </authorList>
    </citation>
    <scope>NUCLEOTIDE SEQUENCE</scope>
</reference>
<feature type="compositionally biased region" description="Low complexity" evidence="1">
    <location>
        <begin position="45"/>
        <end position="56"/>
    </location>
</feature>
<evidence type="ECO:0000313" key="3">
    <source>
        <dbReference type="Proteomes" id="UP000887013"/>
    </source>
</evidence>
<feature type="compositionally biased region" description="Low complexity" evidence="1">
    <location>
        <begin position="23"/>
        <end position="33"/>
    </location>
</feature>
<accession>A0A8X6N4E1</accession>
<comment type="caution">
    <text evidence="2">The sequence shown here is derived from an EMBL/GenBank/DDBJ whole genome shotgun (WGS) entry which is preliminary data.</text>
</comment>
<evidence type="ECO:0000256" key="1">
    <source>
        <dbReference type="SAM" id="MobiDB-lite"/>
    </source>
</evidence>
<gene>
    <name evidence="2" type="ORF">NPIL_244301</name>
</gene>
<dbReference type="Proteomes" id="UP000887013">
    <property type="component" value="Unassembled WGS sequence"/>
</dbReference>
<dbReference type="EMBL" id="BMAW01099951">
    <property type="protein sequence ID" value="GFS92676.1"/>
    <property type="molecule type" value="Genomic_DNA"/>
</dbReference>
<name>A0A8X6N4E1_NEPPI</name>
<sequence>MVANPNSTSQYYCGKAGNLKFPTTFLPTTTPTETKMDLNSTMEYSSNASSRASSLAPGSPADSPCSRRRKLEPTIALQGNRH</sequence>
<dbReference type="AlphaFoldDB" id="A0A8X6N4E1"/>
<organism evidence="2 3">
    <name type="scientific">Nephila pilipes</name>
    <name type="common">Giant wood spider</name>
    <name type="synonym">Nephila maculata</name>
    <dbReference type="NCBI Taxonomy" id="299642"/>
    <lineage>
        <taxon>Eukaryota</taxon>
        <taxon>Metazoa</taxon>
        <taxon>Ecdysozoa</taxon>
        <taxon>Arthropoda</taxon>
        <taxon>Chelicerata</taxon>
        <taxon>Arachnida</taxon>
        <taxon>Araneae</taxon>
        <taxon>Araneomorphae</taxon>
        <taxon>Entelegynae</taxon>
        <taxon>Araneoidea</taxon>
        <taxon>Nephilidae</taxon>
        <taxon>Nephila</taxon>
    </lineage>
</organism>
<evidence type="ECO:0000313" key="2">
    <source>
        <dbReference type="EMBL" id="GFS92676.1"/>
    </source>
</evidence>
<feature type="region of interest" description="Disordered" evidence="1">
    <location>
        <begin position="23"/>
        <end position="82"/>
    </location>
</feature>
<protein>
    <submittedName>
        <fullName evidence="2">Uncharacterized protein</fullName>
    </submittedName>
</protein>